<dbReference type="Pfam" id="PF00646">
    <property type="entry name" value="F-box"/>
    <property type="match status" value="1"/>
</dbReference>
<dbReference type="PANTHER" id="PTHR31293">
    <property type="entry name" value="RNI-LIKE SUPERFAMILY PROTEIN"/>
    <property type="match status" value="1"/>
</dbReference>
<dbReference type="SUPFAM" id="SSF81383">
    <property type="entry name" value="F-box domain"/>
    <property type="match status" value="1"/>
</dbReference>
<organism evidence="3 4">
    <name type="scientific">Kingdonia uniflora</name>
    <dbReference type="NCBI Taxonomy" id="39325"/>
    <lineage>
        <taxon>Eukaryota</taxon>
        <taxon>Viridiplantae</taxon>
        <taxon>Streptophyta</taxon>
        <taxon>Embryophyta</taxon>
        <taxon>Tracheophyta</taxon>
        <taxon>Spermatophyta</taxon>
        <taxon>Magnoliopsida</taxon>
        <taxon>Ranunculales</taxon>
        <taxon>Circaeasteraceae</taxon>
        <taxon>Kingdonia</taxon>
    </lineage>
</organism>
<protein>
    <recommendedName>
        <fullName evidence="2">F-box domain-containing protein</fullName>
    </recommendedName>
</protein>
<comment type="caution">
    <text evidence="3">The sequence shown here is derived from an EMBL/GenBank/DDBJ whole genome shotgun (WGS) entry which is preliminary data.</text>
</comment>
<name>A0A7J7MCY7_9MAGN</name>
<feature type="region of interest" description="Disordered" evidence="1">
    <location>
        <begin position="345"/>
        <end position="376"/>
    </location>
</feature>
<dbReference type="InterPro" id="IPR036047">
    <property type="entry name" value="F-box-like_dom_sf"/>
</dbReference>
<evidence type="ECO:0000313" key="4">
    <source>
        <dbReference type="Proteomes" id="UP000541444"/>
    </source>
</evidence>
<feature type="region of interest" description="Disordered" evidence="1">
    <location>
        <begin position="508"/>
        <end position="527"/>
    </location>
</feature>
<dbReference type="InterPro" id="IPR001810">
    <property type="entry name" value="F-box_dom"/>
</dbReference>
<gene>
    <name evidence="3" type="ORF">GIB67_021387</name>
</gene>
<dbReference type="InterPro" id="IPR053781">
    <property type="entry name" value="F-box_AtFBL13-like"/>
</dbReference>
<evidence type="ECO:0000256" key="1">
    <source>
        <dbReference type="SAM" id="MobiDB-lite"/>
    </source>
</evidence>
<reference evidence="3 4" key="1">
    <citation type="journal article" date="2020" name="IScience">
        <title>Genome Sequencing of the Endangered Kingdonia uniflora (Circaeasteraceae, Ranunculales) Reveals Potential Mechanisms of Evolutionary Specialization.</title>
        <authorList>
            <person name="Sun Y."/>
            <person name="Deng T."/>
            <person name="Zhang A."/>
            <person name="Moore M.J."/>
            <person name="Landis J.B."/>
            <person name="Lin N."/>
            <person name="Zhang H."/>
            <person name="Zhang X."/>
            <person name="Huang J."/>
            <person name="Zhang X."/>
            <person name="Sun H."/>
            <person name="Wang H."/>
        </authorList>
    </citation>
    <scope>NUCLEOTIDE SEQUENCE [LARGE SCALE GENOMIC DNA]</scope>
    <source>
        <strain evidence="3">TB1705</strain>
        <tissue evidence="3">Leaf</tissue>
    </source>
</reference>
<dbReference type="InterPro" id="IPR055294">
    <property type="entry name" value="FBL60-like"/>
</dbReference>
<keyword evidence="4" id="KW-1185">Reference proteome</keyword>
<dbReference type="PANTHER" id="PTHR31293:SF16">
    <property type="entry name" value="RNI-LIKE SUPERFAMILY PROTEIN"/>
    <property type="match status" value="1"/>
</dbReference>
<dbReference type="Pfam" id="PF08387">
    <property type="entry name" value="FBD"/>
    <property type="match status" value="1"/>
</dbReference>
<evidence type="ECO:0000313" key="3">
    <source>
        <dbReference type="EMBL" id="KAF6152727.1"/>
    </source>
</evidence>
<proteinExistence type="predicted"/>
<evidence type="ECO:0000259" key="2">
    <source>
        <dbReference type="PROSITE" id="PS50181"/>
    </source>
</evidence>
<dbReference type="OrthoDB" id="1900471at2759"/>
<sequence length="844" mass="95949">MLDLALPVTRYRADAHSPNNEFMVQMSMLTLYVTVKIRESDMEVAQIGLGRGIGLDSNVGLPFISTNSLLVENTEAAAAMVVEWGDKDWKSVPAQSSFLGAKKDFALLQIRFKTLKISRSSVRSICVESNLIFRVVVEMETSPVMEVSTSGHSAEYENIVSDREDEGEDADRQFRSCIVEYGEENFFLLPDLEKEKSDRGVDESIYLKYFDGNVLGRIWNDNIIWVKGDCLHREDEEPMELLYKTVKKSLHSKVKKKKSLLYNVTQEGVELKVVLKELGISRNKHANSRSEKVHKSQATRLMLGVDGNKKRRVDEERQVVLLKASVVDFTNVPESATSSKLAQTFPKKGMMKRGSASGTMGSGEAEGEAKNRRVDPPSQLIGVKVAENRLGEEDKLRAIEDRARLTAHKGVEEMSKVAARLMKGIYLGIGEEKAELENRKVEFEKKVIRLKSDLVREGKRLDSVKAVEEVEISEMGYSKAEVTIIMEDTYIKEKEDEDDVAEVVGGLDGVSPQTEQENPGYDNVNPEKENEIKDIRLRIEELEHELTKEKEASASLLSLQAELQIANVSRGGDRISNLPDVVLHRIISLLPTKEAVATSLLTKQWKHLWISISNLEFWDSSHGISLDQVKQMKDMNCKVSFMDFVERVLIRLDECDIQKFSLKCFDCYLSRIEVWINWVIRHQIPEVKLEYGVYGASLIVFLSTDFNYEILEVLKLMIKSIFKIPTSICFSRLKTLDLSRLELYGDMGCGGNHLVKEQVIKEECWEDEDFEDDMVLGYLLTHLKAPKIGILSENKNPKSKYKNSRQVDLLFVKYFFKNARVLEKMTIISSDYLSNDPKMQTKVP</sequence>
<accession>A0A7J7MCY7</accession>
<feature type="domain" description="F-box" evidence="2">
    <location>
        <begin position="572"/>
        <end position="621"/>
    </location>
</feature>
<dbReference type="AlphaFoldDB" id="A0A7J7MCY7"/>
<dbReference type="InterPro" id="IPR006566">
    <property type="entry name" value="FBD"/>
</dbReference>
<dbReference type="PROSITE" id="PS50181">
    <property type="entry name" value="FBOX"/>
    <property type="match status" value="1"/>
</dbReference>
<dbReference type="Proteomes" id="UP000541444">
    <property type="component" value="Unassembled WGS sequence"/>
</dbReference>
<dbReference type="CDD" id="cd22160">
    <property type="entry name" value="F-box_AtFBL13-like"/>
    <property type="match status" value="1"/>
</dbReference>
<dbReference type="EMBL" id="JACGCM010001615">
    <property type="protein sequence ID" value="KAF6152727.1"/>
    <property type="molecule type" value="Genomic_DNA"/>
</dbReference>